<evidence type="ECO:0000256" key="7">
    <source>
        <dbReference type="SAM" id="MobiDB-lite"/>
    </source>
</evidence>
<evidence type="ECO:0000256" key="1">
    <source>
        <dbReference type="ARBA" id="ARBA00012513"/>
    </source>
</evidence>
<dbReference type="PROSITE" id="PS00108">
    <property type="entry name" value="PROTEIN_KINASE_ST"/>
    <property type="match status" value="1"/>
</dbReference>
<dbReference type="Gene3D" id="1.10.510.10">
    <property type="entry name" value="Transferase(Phosphotransferase) domain 1"/>
    <property type="match status" value="1"/>
</dbReference>
<dbReference type="InterPro" id="IPR008271">
    <property type="entry name" value="Ser/Thr_kinase_AS"/>
</dbReference>
<evidence type="ECO:0000259" key="8">
    <source>
        <dbReference type="PROSITE" id="PS50011"/>
    </source>
</evidence>
<comment type="caution">
    <text evidence="9">The sequence shown here is derived from an EMBL/GenBank/DDBJ whole genome shotgun (WGS) entry which is preliminary data.</text>
</comment>
<organism evidence="9 10">
    <name type="scientific">Ktedonobacter robiniae</name>
    <dbReference type="NCBI Taxonomy" id="2778365"/>
    <lineage>
        <taxon>Bacteria</taxon>
        <taxon>Bacillati</taxon>
        <taxon>Chloroflexota</taxon>
        <taxon>Ktedonobacteria</taxon>
        <taxon>Ktedonobacterales</taxon>
        <taxon>Ktedonobacteraceae</taxon>
        <taxon>Ktedonobacter</taxon>
    </lineage>
</organism>
<dbReference type="SUPFAM" id="SSF56112">
    <property type="entry name" value="Protein kinase-like (PK-like)"/>
    <property type="match status" value="1"/>
</dbReference>
<evidence type="ECO:0000256" key="3">
    <source>
        <dbReference type="ARBA" id="ARBA00022741"/>
    </source>
</evidence>
<evidence type="ECO:0000256" key="5">
    <source>
        <dbReference type="ARBA" id="ARBA00022840"/>
    </source>
</evidence>
<dbReference type="PANTHER" id="PTHR43289:SF6">
    <property type="entry name" value="SERINE_THREONINE-PROTEIN KINASE NEKL-3"/>
    <property type="match status" value="1"/>
</dbReference>
<reference evidence="9 10" key="1">
    <citation type="journal article" date="2021" name="Int. J. Syst. Evol. Microbiol.">
        <title>Reticulibacter mediterranei gen. nov., sp. nov., within the new family Reticulibacteraceae fam. nov., and Ktedonospora formicarum gen. nov., sp. nov., Ktedonobacter robiniae sp. nov., Dictyobacter formicarum sp. nov. and Dictyobacter arantiisoli sp. nov., belonging to the class Ktedonobacteria.</title>
        <authorList>
            <person name="Yabe S."/>
            <person name="Zheng Y."/>
            <person name="Wang C.M."/>
            <person name="Sakai Y."/>
            <person name="Abe K."/>
            <person name="Yokota A."/>
            <person name="Donadio S."/>
            <person name="Cavaletti L."/>
            <person name="Monciardini P."/>
        </authorList>
    </citation>
    <scope>NUCLEOTIDE SEQUENCE [LARGE SCALE GENOMIC DNA]</scope>
    <source>
        <strain evidence="9 10">SOSP1-30</strain>
    </source>
</reference>
<accession>A0ABQ3ULC6</accession>
<keyword evidence="10" id="KW-1185">Reference proteome</keyword>
<evidence type="ECO:0000313" key="9">
    <source>
        <dbReference type="EMBL" id="GHO53519.1"/>
    </source>
</evidence>
<dbReference type="PANTHER" id="PTHR43289">
    <property type="entry name" value="MITOGEN-ACTIVATED PROTEIN KINASE KINASE KINASE 20-RELATED"/>
    <property type="match status" value="1"/>
</dbReference>
<sequence>MKENESAFLGKTVGNCTIEKVIGRGGMSTVYLAQQQRPARLVAIKILRSEAEGSEAEDFLARFQREADIIARLEHVHIIPIYAYGEGEGYAYLVMPYVSGGGLSGLLARQGKLEMHQALGFMMQAASALDYAHQQHVIHRDLKPSNFLLYPDGRLLLADFGIARLVDRAEDEHNATLTSQGTILGTPAYMAPELLRGEEIDARVDIYALGVIFYQMLSGSVPFKGDNHYAVVDKHLYEPFPALYGVNPEVPLAVDAVLARATAKSREERYATAGAFVKALQNAIYTSEGVTEMKAVASGVLPTLPASFAGIELVQRSAPYAMPAPAGYLQTPQQPYPTPQSVTAQPPYPTPTNQVYWQATPQDGMPMQGGWPQQPVYPQQKQERAWPLVLKSLPSLALLAAIIFISLQVMGAFAQKPQGNTGQSGNQQQGNALVATTTPASQAATVPTTAPTATPTTAPTSAPTPIPIQTPVQKAHAVVQSYYDQLNRRDYQGAYNQLSPNFQNSLSYDRFSSGYSKVHHQDITFLSETSNGDGTVTEAVHLVVQEENDQGVVQTHEQNWTGIIVQQSDGSWKIDSAKFS</sequence>
<dbReference type="Proteomes" id="UP000654345">
    <property type="component" value="Unassembled WGS sequence"/>
</dbReference>
<evidence type="ECO:0000256" key="2">
    <source>
        <dbReference type="ARBA" id="ARBA00022679"/>
    </source>
</evidence>
<feature type="region of interest" description="Disordered" evidence="7">
    <location>
        <begin position="436"/>
        <end position="467"/>
    </location>
</feature>
<dbReference type="InterPro" id="IPR011009">
    <property type="entry name" value="Kinase-like_dom_sf"/>
</dbReference>
<protein>
    <recommendedName>
        <fullName evidence="1">non-specific serine/threonine protein kinase</fullName>
        <ecNumber evidence="1">2.7.11.1</ecNumber>
    </recommendedName>
</protein>
<feature type="compositionally biased region" description="Low complexity" evidence="7">
    <location>
        <begin position="436"/>
        <end position="461"/>
    </location>
</feature>
<dbReference type="EMBL" id="BNJG01000001">
    <property type="protein sequence ID" value="GHO53519.1"/>
    <property type="molecule type" value="Genomic_DNA"/>
</dbReference>
<dbReference type="PROSITE" id="PS50011">
    <property type="entry name" value="PROTEIN_KINASE_DOM"/>
    <property type="match status" value="1"/>
</dbReference>
<name>A0ABQ3ULC6_9CHLR</name>
<dbReference type="PROSITE" id="PS00107">
    <property type="entry name" value="PROTEIN_KINASE_ATP"/>
    <property type="match status" value="1"/>
</dbReference>
<dbReference type="SMART" id="SM00220">
    <property type="entry name" value="S_TKc"/>
    <property type="match status" value="1"/>
</dbReference>
<keyword evidence="3 6" id="KW-0547">Nucleotide-binding</keyword>
<evidence type="ECO:0000313" key="10">
    <source>
        <dbReference type="Proteomes" id="UP000654345"/>
    </source>
</evidence>
<dbReference type="InterPro" id="IPR000719">
    <property type="entry name" value="Prot_kinase_dom"/>
</dbReference>
<evidence type="ECO:0000256" key="6">
    <source>
        <dbReference type="PROSITE-ProRule" id="PRU10141"/>
    </source>
</evidence>
<dbReference type="EC" id="2.7.11.1" evidence="1"/>
<dbReference type="Pfam" id="PF00069">
    <property type="entry name" value="Pkinase"/>
    <property type="match status" value="1"/>
</dbReference>
<dbReference type="InterPro" id="IPR017441">
    <property type="entry name" value="Protein_kinase_ATP_BS"/>
</dbReference>
<dbReference type="CDD" id="cd14014">
    <property type="entry name" value="STKc_PknB_like"/>
    <property type="match status" value="1"/>
</dbReference>
<gene>
    <name evidence="9" type="ORF">KSB_19940</name>
</gene>
<proteinExistence type="predicted"/>
<dbReference type="RefSeq" id="WP_201370339.1">
    <property type="nucleotide sequence ID" value="NZ_BNJG01000001.1"/>
</dbReference>
<feature type="binding site" evidence="6">
    <location>
        <position position="45"/>
    </location>
    <ligand>
        <name>ATP</name>
        <dbReference type="ChEBI" id="CHEBI:30616"/>
    </ligand>
</feature>
<keyword evidence="2" id="KW-0808">Transferase</keyword>
<dbReference type="Gene3D" id="3.30.200.20">
    <property type="entry name" value="Phosphorylase Kinase, domain 1"/>
    <property type="match status" value="1"/>
</dbReference>
<keyword evidence="4" id="KW-0418">Kinase</keyword>
<feature type="domain" description="Protein kinase" evidence="8">
    <location>
        <begin position="16"/>
        <end position="285"/>
    </location>
</feature>
<keyword evidence="5 6" id="KW-0067">ATP-binding</keyword>
<evidence type="ECO:0000256" key="4">
    <source>
        <dbReference type="ARBA" id="ARBA00022777"/>
    </source>
</evidence>